<dbReference type="EMBL" id="FOZS01000006">
    <property type="protein sequence ID" value="SFT04713.1"/>
    <property type="molecule type" value="Genomic_DNA"/>
</dbReference>
<organism evidence="2 3">
    <name type="scientific">Halostagnicola kamekurae</name>
    <dbReference type="NCBI Taxonomy" id="619731"/>
    <lineage>
        <taxon>Archaea</taxon>
        <taxon>Methanobacteriati</taxon>
        <taxon>Methanobacteriota</taxon>
        <taxon>Stenosarchaea group</taxon>
        <taxon>Halobacteria</taxon>
        <taxon>Halobacteriales</taxon>
        <taxon>Natrialbaceae</taxon>
        <taxon>Halostagnicola</taxon>
    </lineage>
</organism>
<keyword evidence="1" id="KW-0472">Membrane</keyword>
<keyword evidence="1" id="KW-1133">Transmembrane helix</keyword>
<sequence length="183" mass="19630">MDWAILGRVLSEEKLERVRNIWEEISPHPVIASHPILTLAGIIAAGIYWYTGTPIEDLLYYLSIVVSLIEALWNWVMPSVAQSLFANYPGLRLIAVLAIIGLWLRTRDKGVEHVVAEDIGPAVGSVLGAIGKIPVVVVGGLASTISENRGFISDILSGLISSFIFKALIAVGTVGAAITFLGL</sequence>
<dbReference type="RefSeq" id="WP_092907473.1">
    <property type="nucleotide sequence ID" value="NZ_FOZS01000006.1"/>
</dbReference>
<accession>A0A1I6UTJ4</accession>
<dbReference type="Proteomes" id="UP000199199">
    <property type="component" value="Unassembled WGS sequence"/>
</dbReference>
<name>A0A1I6UTJ4_9EURY</name>
<reference evidence="3" key="1">
    <citation type="submission" date="2016-10" db="EMBL/GenBank/DDBJ databases">
        <authorList>
            <person name="Varghese N."/>
            <person name="Submissions S."/>
        </authorList>
    </citation>
    <scope>NUCLEOTIDE SEQUENCE [LARGE SCALE GENOMIC DNA]</scope>
    <source>
        <strain evidence="3">DSM 22427</strain>
    </source>
</reference>
<feature type="transmembrane region" description="Helical" evidence="1">
    <location>
        <begin position="155"/>
        <end position="181"/>
    </location>
</feature>
<proteinExistence type="predicted"/>
<evidence type="ECO:0000313" key="3">
    <source>
        <dbReference type="Proteomes" id="UP000199199"/>
    </source>
</evidence>
<dbReference type="AlphaFoldDB" id="A0A1I6UTJ4"/>
<protein>
    <submittedName>
        <fullName evidence="2">Uncharacterized protein</fullName>
    </submittedName>
</protein>
<feature type="transmembrane region" description="Helical" evidence="1">
    <location>
        <begin position="58"/>
        <end position="76"/>
    </location>
</feature>
<keyword evidence="3" id="KW-1185">Reference proteome</keyword>
<gene>
    <name evidence="2" type="ORF">SAMN04488556_4082</name>
</gene>
<evidence type="ECO:0000313" key="2">
    <source>
        <dbReference type="EMBL" id="SFT04713.1"/>
    </source>
</evidence>
<keyword evidence="1" id="KW-0812">Transmembrane</keyword>
<evidence type="ECO:0000256" key="1">
    <source>
        <dbReference type="SAM" id="Phobius"/>
    </source>
</evidence>
<feature type="transmembrane region" description="Helical" evidence="1">
    <location>
        <begin position="31"/>
        <end position="51"/>
    </location>
</feature>
<feature type="transmembrane region" description="Helical" evidence="1">
    <location>
        <begin position="88"/>
        <end position="104"/>
    </location>
</feature>